<name>A0A9E7FCQ9_9LILI</name>
<keyword evidence="4" id="KW-1185">Reference proteome</keyword>
<keyword evidence="2" id="KW-1133">Transmembrane helix</keyword>
<keyword evidence="2" id="KW-0812">Transmembrane</keyword>
<dbReference type="SUPFAM" id="SSF52540">
    <property type="entry name" value="P-loop containing nucleoside triphosphate hydrolases"/>
    <property type="match status" value="1"/>
</dbReference>
<dbReference type="InterPro" id="IPR027417">
    <property type="entry name" value="P-loop_NTPase"/>
</dbReference>
<feature type="region of interest" description="Disordered" evidence="1">
    <location>
        <begin position="1"/>
        <end position="22"/>
    </location>
</feature>
<evidence type="ECO:0000313" key="3">
    <source>
        <dbReference type="EMBL" id="URD91443.1"/>
    </source>
</evidence>
<protein>
    <submittedName>
        <fullName evidence="3">Nodulation protein</fullName>
    </submittedName>
</protein>
<reference evidence="3" key="1">
    <citation type="submission" date="2022-05" db="EMBL/GenBank/DDBJ databases">
        <title>The Musa troglodytarum L. genome provides insights into the mechanism of non-climacteric behaviour and enrichment of carotenoids.</title>
        <authorList>
            <person name="Wang J."/>
        </authorList>
    </citation>
    <scope>NUCLEOTIDE SEQUENCE</scope>
    <source>
        <tissue evidence="3">Leaf</tissue>
    </source>
</reference>
<evidence type="ECO:0000256" key="2">
    <source>
        <dbReference type="SAM" id="Phobius"/>
    </source>
</evidence>
<organism evidence="3 4">
    <name type="scientific">Musa troglodytarum</name>
    <name type="common">fe'i banana</name>
    <dbReference type="NCBI Taxonomy" id="320322"/>
    <lineage>
        <taxon>Eukaryota</taxon>
        <taxon>Viridiplantae</taxon>
        <taxon>Streptophyta</taxon>
        <taxon>Embryophyta</taxon>
        <taxon>Tracheophyta</taxon>
        <taxon>Spermatophyta</taxon>
        <taxon>Magnoliopsida</taxon>
        <taxon>Liliopsida</taxon>
        <taxon>Zingiberales</taxon>
        <taxon>Musaceae</taxon>
        <taxon>Musa</taxon>
    </lineage>
</organism>
<accession>A0A9E7FCQ9</accession>
<keyword evidence="2" id="KW-0472">Membrane</keyword>
<dbReference type="EMBL" id="CP097504">
    <property type="protein sequence ID" value="URD91443.1"/>
    <property type="molecule type" value="Genomic_DNA"/>
</dbReference>
<gene>
    <name evidence="3" type="ORF">MUK42_27965</name>
</gene>
<evidence type="ECO:0000313" key="4">
    <source>
        <dbReference type="Proteomes" id="UP001055439"/>
    </source>
</evidence>
<dbReference type="OrthoDB" id="2015035at2759"/>
<sequence>MRSRNRKETPALSDSRKEGKGEKGKMVVDDCCFSNKDSLVIKPPKKCPLVLWMAILGLIMISGVYICSLCLKLRVFVVTPNQLRGKATKQTCHDPRIPQSELHYMHYPEPTTYSRKECTCTPVRFFAILSMQRSGSGWFETLLNSHVNVSSNGEIFSVKERRINISSITETLDKVYNLDWYSSASKNECTAAVGLKWMLNQVMVATVLEAVASLCNKRLHGTQADIMGLMQHHKEIIEYFNKRGVSAILLFRRNLLRRLVSVLANSHDRNAKQLNGTHKAHVHSKDEADVLARYKPTINTTLLIPELKHTDKWGADALEHFKSSRHILLYYEDLVHDSTKLMDVLDFLRLPQQMLSSRHVKIHSKPLSDQIENWDAVYTALKGTEYESFLNADYQI</sequence>
<evidence type="ECO:0000256" key="1">
    <source>
        <dbReference type="SAM" id="MobiDB-lite"/>
    </source>
</evidence>
<dbReference type="PANTHER" id="PTHR32175:SF9">
    <property type="entry name" value="OS01G0784600 PROTEIN"/>
    <property type="match status" value="1"/>
</dbReference>
<proteinExistence type="predicted"/>
<dbReference type="InterPro" id="IPR052796">
    <property type="entry name" value="Nod_factor_sulfotransferase"/>
</dbReference>
<feature type="transmembrane region" description="Helical" evidence="2">
    <location>
        <begin position="49"/>
        <end position="66"/>
    </location>
</feature>
<dbReference type="Proteomes" id="UP001055439">
    <property type="component" value="Chromosome 2"/>
</dbReference>
<dbReference type="AlphaFoldDB" id="A0A9E7FCQ9"/>
<dbReference type="Gene3D" id="3.40.50.300">
    <property type="entry name" value="P-loop containing nucleotide triphosphate hydrolases"/>
    <property type="match status" value="1"/>
</dbReference>
<dbReference type="PANTHER" id="PTHR32175">
    <property type="entry name" value="PROTEIN, PUTATIVE, EXPRESSED-RELATED"/>
    <property type="match status" value="1"/>
</dbReference>